<keyword evidence="2" id="KW-1185">Reference proteome</keyword>
<dbReference type="AlphaFoldDB" id="A0A1X7M731"/>
<organism evidence="1 2">
    <name type="scientific">Paraburkholderia susongensis</name>
    <dbReference type="NCBI Taxonomy" id="1515439"/>
    <lineage>
        <taxon>Bacteria</taxon>
        <taxon>Pseudomonadati</taxon>
        <taxon>Pseudomonadota</taxon>
        <taxon>Betaproteobacteria</taxon>
        <taxon>Burkholderiales</taxon>
        <taxon>Burkholderiaceae</taxon>
        <taxon>Paraburkholderia</taxon>
    </lineage>
</organism>
<reference evidence="2" key="1">
    <citation type="submission" date="2017-04" db="EMBL/GenBank/DDBJ databases">
        <authorList>
            <person name="Varghese N."/>
            <person name="Submissions S."/>
        </authorList>
    </citation>
    <scope>NUCLEOTIDE SEQUENCE [LARGE SCALE GENOMIC DNA]</scope>
    <source>
        <strain evidence="2">LMG 29540</strain>
    </source>
</reference>
<protein>
    <recommendedName>
        <fullName evidence="3">HTH luxR-type domain-containing protein</fullName>
    </recommendedName>
</protein>
<accession>A0A1X7M731</accession>
<sequence length="222" mass="24438">MTRFDSVATHIEAASVMFQRSASQAKIAARLRAIAESLGATGCLLSRAHCRFLSKRITWTRHSYVMLGNARTLEFARGVEDRLGQIAEAFNEPFRLSEALPIVGPVFRETTSALGLVIPLPGGGYLFFCSPTAKNESDLWGRRHAFMRLGAEAMQALDRISATSCSFDGVDAHIIKLSRLQYPIKRIADCVGLSYNAVARHRESICARLDLATFDDVLMSLA</sequence>
<evidence type="ECO:0008006" key="3">
    <source>
        <dbReference type="Google" id="ProtNLM"/>
    </source>
</evidence>
<dbReference type="RefSeq" id="WP_085489953.1">
    <property type="nucleotide sequence ID" value="NZ_FXAT01000023.1"/>
</dbReference>
<evidence type="ECO:0000313" key="1">
    <source>
        <dbReference type="EMBL" id="SMG61574.1"/>
    </source>
</evidence>
<dbReference type="EMBL" id="FXAT01000023">
    <property type="protein sequence ID" value="SMG61574.1"/>
    <property type="molecule type" value="Genomic_DNA"/>
</dbReference>
<evidence type="ECO:0000313" key="2">
    <source>
        <dbReference type="Proteomes" id="UP000193228"/>
    </source>
</evidence>
<gene>
    <name evidence="1" type="ORF">SAMN06265784_12337</name>
</gene>
<name>A0A1X7M731_9BURK</name>
<proteinExistence type="predicted"/>
<dbReference type="Proteomes" id="UP000193228">
    <property type="component" value="Unassembled WGS sequence"/>
</dbReference>